<accession>A0A226D788</accession>
<evidence type="ECO:0000313" key="3">
    <source>
        <dbReference type="Proteomes" id="UP000198287"/>
    </source>
</evidence>
<dbReference type="AlphaFoldDB" id="A0A226D788"/>
<feature type="transmembrane region" description="Helical" evidence="1">
    <location>
        <begin position="83"/>
        <end position="105"/>
    </location>
</feature>
<evidence type="ECO:0008006" key="4">
    <source>
        <dbReference type="Google" id="ProtNLM"/>
    </source>
</evidence>
<proteinExistence type="predicted"/>
<comment type="caution">
    <text evidence="2">The sequence shown here is derived from an EMBL/GenBank/DDBJ whole genome shotgun (WGS) entry which is preliminary data.</text>
</comment>
<keyword evidence="1" id="KW-1133">Transmembrane helix</keyword>
<feature type="transmembrane region" description="Helical" evidence="1">
    <location>
        <begin position="45"/>
        <end position="63"/>
    </location>
</feature>
<dbReference type="EMBL" id="LNIX01000030">
    <property type="protein sequence ID" value="OXA41079.1"/>
    <property type="molecule type" value="Genomic_DNA"/>
</dbReference>
<evidence type="ECO:0000313" key="2">
    <source>
        <dbReference type="EMBL" id="OXA41079.1"/>
    </source>
</evidence>
<protein>
    <recommendedName>
        <fullName evidence="4">Odorant receptor</fullName>
    </recommendedName>
</protein>
<keyword evidence="3" id="KW-1185">Reference proteome</keyword>
<feature type="transmembrane region" description="Helical" evidence="1">
    <location>
        <begin position="144"/>
        <end position="171"/>
    </location>
</feature>
<sequence>MLSNFIIKWYSRFIIFSSIDKVSPFRWDAFSRRVALSPRKYMKLWFLWVIYFAAYFVAILIRLVSRIWSHSRETSNTNFITKLVFDTAYATLLAANVCIMMFTLLKRDDVVTFVNQMLTLDERLKREFSAQLVLHRDLFTTTKYFLLELAVLATCLLTQFAAPPIFGIIVLDKNAPLHRFIAFLVNGGAPLKISLRMLPVIVFSTFAGFKAAGNVGFYISTGAMYLQCVTTWVKVITPESAVAMVALSEKNDSSGKWRIVSNTLPVKKHIVRLRRTPLGLLEEGEILQAYKAQQLLNASCNIVYSSPWIVQQAGTFLIFAIFTSFFCIRLHKFVNPIITGIIFVAMLGDICIVWIETYFMADVSLAGDRFLKIMRESHIRQSETKRSIIALWNVHFKIAHPLFLMKKRTFLTFMRALVDFMLTMILNSK</sequence>
<organism evidence="2 3">
    <name type="scientific">Folsomia candida</name>
    <name type="common">Springtail</name>
    <dbReference type="NCBI Taxonomy" id="158441"/>
    <lineage>
        <taxon>Eukaryota</taxon>
        <taxon>Metazoa</taxon>
        <taxon>Ecdysozoa</taxon>
        <taxon>Arthropoda</taxon>
        <taxon>Hexapoda</taxon>
        <taxon>Collembola</taxon>
        <taxon>Entomobryomorpha</taxon>
        <taxon>Isotomoidea</taxon>
        <taxon>Isotomidae</taxon>
        <taxon>Proisotominae</taxon>
        <taxon>Folsomia</taxon>
    </lineage>
</organism>
<gene>
    <name evidence="2" type="ORF">Fcan01_24038</name>
</gene>
<keyword evidence="1" id="KW-0472">Membrane</keyword>
<reference evidence="2 3" key="1">
    <citation type="submission" date="2015-12" db="EMBL/GenBank/DDBJ databases">
        <title>The genome of Folsomia candida.</title>
        <authorList>
            <person name="Faddeeva A."/>
            <person name="Derks M.F."/>
            <person name="Anvar Y."/>
            <person name="Smit S."/>
            <person name="Van Straalen N."/>
            <person name="Roelofs D."/>
        </authorList>
    </citation>
    <scope>NUCLEOTIDE SEQUENCE [LARGE SCALE GENOMIC DNA]</scope>
    <source>
        <strain evidence="2 3">VU population</strain>
        <tissue evidence="2">Whole body</tissue>
    </source>
</reference>
<name>A0A226D788_FOLCA</name>
<keyword evidence="1" id="KW-0812">Transmembrane</keyword>
<feature type="transmembrane region" description="Helical" evidence="1">
    <location>
        <begin position="337"/>
        <end position="355"/>
    </location>
</feature>
<evidence type="ECO:0000256" key="1">
    <source>
        <dbReference type="SAM" id="Phobius"/>
    </source>
</evidence>
<dbReference type="Proteomes" id="UP000198287">
    <property type="component" value="Unassembled WGS sequence"/>
</dbReference>